<feature type="transmembrane region" description="Helical" evidence="1">
    <location>
        <begin position="216"/>
        <end position="238"/>
    </location>
</feature>
<dbReference type="PANTHER" id="PTHR39470:SF1">
    <property type="entry name" value="CHORISMATE SYNTHASE PROTEIN"/>
    <property type="match status" value="1"/>
</dbReference>
<keyword evidence="1" id="KW-0812">Transmembrane</keyword>
<comment type="caution">
    <text evidence="2">The sequence shown here is derived from an EMBL/GenBank/DDBJ whole genome shotgun (WGS) entry which is preliminary data.</text>
</comment>
<feature type="transmembrane region" description="Helical" evidence="1">
    <location>
        <begin position="142"/>
        <end position="164"/>
    </location>
</feature>
<proteinExistence type="predicted"/>
<dbReference type="EMBL" id="MU006092">
    <property type="protein sequence ID" value="KAF2840671.1"/>
    <property type="molecule type" value="Genomic_DNA"/>
</dbReference>
<feature type="transmembrane region" description="Helical" evidence="1">
    <location>
        <begin position="52"/>
        <end position="69"/>
    </location>
</feature>
<evidence type="ECO:0000313" key="3">
    <source>
        <dbReference type="Proteomes" id="UP000799429"/>
    </source>
</evidence>
<evidence type="ECO:0008006" key="4">
    <source>
        <dbReference type="Google" id="ProtNLM"/>
    </source>
</evidence>
<name>A0A9P4VPB9_9PEZI</name>
<keyword evidence="1" id="KW-0472">Membrane</keyword>
<feature type="transmembrane region" description="Helical" evidence="1">
    <location>
        <begin position="12"/>
        <end position="31"/>
    </location>
</feature>
<dbReference type="OrthoDB" id="4218123at2759"/>
<dbReference type="AlphaFoldDB" id="A0A9P4VPB9"/>
<reference evidence="2" key="1">
    <citation type="journal article" date="2020" name="Stud. Mycol.">
        <title>101 Dothideomycetes genomes: a test case for predicting lifestyles and emergence of pathogens.</title>
        <authorList>
            <person name="Haridas S."/>
            <person name="Albert R."/>
            <person name="Binder M."/>
            <person name="Bloem J."/>
            <person name="Labutti K."/>
            <person name="Salamov A."/>
            <person name="Andreopoulos B."/>
            <person name="Baker S."/>
            <person name="Barry K."/>
            <person name="Bills G."/>
            <person name="Bluhm B."/>
            <person name="Cannon C."/>
            <person name="Castanera R."/>
            <person name="Culley D."/>
            <person name="Daum C."/>
            <person name="Ezra D."/>
            <person name="Gonzalez J."/>
            <person name="Henrissat B."/>
            <person name="Kuo A."/>
            <person name="Liang C."/>
            <person name="Lipzen A."/>
            <person name="Lutzoni F."/>
            <person name="Magnuson J."/>
            <person name="Mondo S."/>
            <person name="Nolan M."/>
            <person name="Ohm R."/>
            <person name="Pangilinan J."/>
            <person name="Park H.-J."/>
            <person name="Ramirez L."/>
            <person name="Alfaro M."/>
            <person name="Sun H."/>
            <person name="Tritt A."/>
            <person name="Yoshinaga Y."/>
            <person name="Zwiers L.-H."/>
            <person name="Turgeon B."/>
            <person name="Goodwin S."/>
            <person name="Spatafora J."/>
            <person name="Crous P."/>
            <person name="Grigoriev I."/>
        </authorList>
    </citation>
    <scope>NUCLEOTIDE SEQUENCE</scope>
    <source>
        <strain evidence="2">CBS 101060</strain>
    </source>
</reference>
<protein>
    <recommendedName>
        <fullName evidence="4">Chorismate synthase protein</fullName>
    </recommendedName>
</protein>
<dbReference type="PANTHER" id="PTHR39470">
    <property type="entry name" value="CHROMOSOME 10, WHOLE GENOME SHOTGUN SEQUENCE"/>
    <property type="match status" value="1"/>
</dbReference>
<organism evidence="2 3">
    <name type="scientific">Patellaria atrata CBS 101060</name>
    <dbReference type="NCBI Taxonomy" id="1346257"/>
    <lineage>
        <taxon>Eukaryota</taxon>
        <taxon>Fungi</taxon>
        <taxon>Dikarya</taxon>
        <taxon>Ascomycota</taxon>
        <taxon>Pezizomycotina</taxon>
        <taxon>Dothideomycetes</taxon>
        <taxon>Dothideomycetes incertae sedis</taxon>
        <taxon>Patellariales</taxon>
        <taxon>Patellariaceae</taxon>
        <taxon>Patellaria</taxon>
    </lineage>
</organism>
<evidence type="ECO:0000256" key="1">
    <source>
        <dbReference type="SAM" id="Phobius"/>
    </source>
</evidence>
<keyword evidence="3" id="KW-1185">Reference proteome</keyword>
<accession>A0A9P4VPB9</accession>
<evidence type="ECO:0000313" key="2">
    <source>
        <dbReference type="EMBL" id="KAF2840671.1"/>
    </source>
</evidence>
<keyword evidence="1" id="KW-1133">Transmembrane helix</keyword>
<feature type="transmembrane region" description="Helical" evidence="1">
    <location>
        <begin position="176"/>
        <end position="196"/>
    </location>
</feature>
<sequence length="348" mass="39179">MVQITLSSLWSIFLFVGPILLPKLIVFYRSVRNPPPNVPIRPTPPKIKRARGLLALSVCIFLALTLPYFDPPNIFKVTQSRLQTPTDVLFARLAATGHPITPREETLRARFVSLDARLAYLQFGPAVVGDCPFCNSADPATWLYFALPSLLAPHLVHISVLLLATSSVFGPEARRWRLQAMIAGVALAAAELYIVATYDSSYNRRAVQGEALFPLFWYARMVRPVAFCLVQLSLSWFLKLTATNRLFPIPPSVAERLESHSRLLETVGGKIGALVQVRNAVFRDKALMERVEEYWSEEGRVISETQEEREVVESVNRVLERMDVPALEKHAEDYVEQVTKEMFKASKA</sequence>
<gene>
    <name evidence="2" type="ORF">M501DRAFT_1055994</name>
</gene>
<dbReference type="Proteomes" id="UP000799429">
    <property type="component" value="Unassembled WGS sequence"/>
</dbReference>